<dbReference type="Pfam" id="PF00135">
    <property type="entry name" value="COesterase"/>
    <property type="match status" value="1"/>
</dbReference>
<dbReference type="Gene3D" id="3.40.50.1820">
    <property type="entry name" value="alpha/beta hydrolase"/>
    <property type="match status" value="1"/>
</dbReference>
<evidence type="ECO:0000313" key="3">
    <source>
        <dbReference type="EMBL" id="KAK7072294.1"/>
    </source>
</evidence>
<evidence type="ECO:0000313" key="4">
    <source>
        <dbReference type="Proteomes" id="UP001381693"/>
    </source>
</evidence>
<dbReference type="PANTHER" id="PTHR11559">
    <property type="entry name" value="CARBOXYLESTERASE"/>
    <property type="match status" value="1"/>
</dbReference>
<dbReference type="PROSITE" id="PS00941">
    <property type="entry name" value="CARBOXYLESTERASE_B_2"/>
    <property type="match status" value="1"/>
</dbReference>
<dbReference type="InterPro" id="IPR019819">
    <property type="entry name" value="Carboxylesterase_B_CS"/>
</dbReference>
<name>A0AAN9A2X1_HALRR</name>
<keyword evidence="1" id="KW-0325">Glycoprotein</keyword>
<reference evidence="3 4" key="1">
    <citation type="submission" date="2023-11" db="EMBL/GenBank/DDBJ databases">
        <title>Halocaridina rubra genome assembly.</title>
        <authorList>
            <person name="Smith C."/>
        </authorList>
    </citation>
    <scope>NUCLEOTIDE SEQUENCE [LARGE SCALE GENOMIC DNA]</scope>
    <source>
        <strain evidence="3">EP-1</strain>
        <tissue evidence="3">Whole</tissue>
    </source>
</reference>
<dbReference type="InterPro" id="IPR029058">
    <property type="entry name" value="AB_hydrolase_fold"/>
</dbReference>
<sequence length="127" mass="14526">MSVGHRGWRANSSGHARECCQHSRGNEWAGMANGASTLLSVVRYTWWLVLLRRRNLGIPYAQAPVKHLRFAEPLDMTEEWPGRRLNATEFRPICPQFDTETQRVLGSEDCLYLNIYTPSIPGKLLLE</sequence>
<feature type="domain" description="Carboxylesterase type B" evidence="2">
    <location>
        <begin position="56"/>
        <end position="119"/>
    </location>
</feature>
<dbReference type="Proteomes" id="UP001381693">
    <property type="component" value="Unassembled WGS sequence"/>
</dbReference>
<comment type="caution">
    <text evidence="3">The sequence shown here is derived from an EMBL/GenBank/DDBJ whole genome shotgun (WGS) entry which is preliminary data.</text>
</comment>
<evidence type="ECO:0000256" key="1">
    <source>
        <dbReference type="ARBA" id="ARBA00023180"/>
    </source>
</evidence>
<dbReference type="SUPFAM" id="SSF53474">
    <property type="entry name" value="alpha/beta-Hydrolases"/>
    <property type="match status" value="1"/>
</dbReference>
<dbReference type="AlphaFoldDB" id="A0AAN9A2X1"/>
<dbReference type="EMBL" id="JAXCGZ010013560">
    <property type="protein sequence ID" value="KAK7072294.1"/>
    <property type="molecule type" value="Genomic_DNA"/>
</dbReference>
<organism evidence="3 4">
    <name type="scientific">Halocaridina rubra</name>
    <name type="common">Hawaiian red shrimp</name>
    <dbReference type="NCBI Taxonomy" id="373956"/>
    <lineage>
        <taxon>Eukaryota</taxon>
        <taxon>Metazoa</taxon>
        <taxon>Ecdysozoa</taxon>
        <taxon>Arthropoda</taxon>
        <taxon>Crustacea</taxon>
        <taxon>Multicrustacea</taxon>
        <taxon>Malacostraca</taxon>
        <taxon>Eumalacostraca</taxon>
        <taxon>Eucarida</taxon>
        <taxon>Decapoda</taxon>
        <taxon>Pleocyemata</taxon>
        <taxon>Caridea</taxon>
        <taxon>Atyoidea</taxon>
        <taxon>Atyidae</taxon>
        <taxon>Halocaridina</taxon>
    </lineage>
</organism>
<dbReference type="InterPro" id="IPR050309">
    <property type="entry name" value="Type-B_Carboxylest/Lipase"/>
</dbReference>
<dbReference type="InterPro" id="IPR002018">
    <property type="entry name" value="CarbesteraseB"/>
</dbReference>
<gene>
    <name evidence="3" type="primary">CES5A_11</name>
    <name evidence="3" type="ORF">SK128_016228</name>
</gene>
<protein>
    <submittedName>
        <fullName evidence="3">Carboxylesterase 5A</fullName>
    </submittedName>
</protein>
<evidence type="ECO:0000259" key="2">
    <source>
        <dbReference type="Pfam" id="PF00135"/>
    </source>
</evidence>
<proteinExistence type="predicted"/>
<accession>A0AAN9A2X1</accession>
<keyword evidence="4" id="KW-1185">Reference proteome</keyword>